<dbReference type="RefSeq" id="XP_028882431.1">
    <property type="nucleotide sequence ID" value="XM_029026316.1"/>
</dbReference>
<reference evidence="3 4" key="1">
    <citation type="submission" date="2017-03" db="EMBL/GenBank/DDBJ databases">
        <title>An alternative strategy for trypanosome survival in the mammalian bloodstream revealed through genome and transcriptome analysis of the ubiquitous bovine parasite Trypanosoma (Megatrypanum) theileri.</title>
        <authorList>
            <person name="Kelly S."/>
            <person name="Ivens A."/>
            <person name="Mott A."/>
            <person name="O'Neill E."/>
            <person name="Emms D."/>
            <person name="Macleod O."/>
            <person name="Voorheis P."/>
            <person name="Matthews J."/>
            <person name="Matthews K."/>
            <person name="Carrington M."/>
        </authorList>
    </citation>
    <scope>NUCLEOTIDE SEQUENCE [LARGE SCALE GENOMIC DNA]</scope>
    <source>
        <strain evidence="3">Edinburgh</strain>
    </source>
</reference>
<organism evidence="3 4">
    <name type="scientific">Trypanosoma theileri</name>
    <dbReference type="NCBI Taxonomy" id="67003"/>
    <lineage>
        <taxon>Eukaryota</taxon>
        <taxon>Discoba</taxon>
        <taxon>Euglenozoa</taxon>
        <taxon>Kinetoplastea</taxon>
        <taxon>Metakinetoplastina</taxon>
        <taxon>Trypanosomatida</taxon>
        <taxon>Trypanosomatidae</taxon>
        <taxon>Trypanosoma</taxon>
    </lineage>
</organism>
<gene>
    <name evidence="3" type="ORF">TM35_000172370</name>
</gene>
<evidence type="ECO:0000259" key="2">
    <source>
        <dbReference type="PROSITE" id="PS50191"/>
    </source>
</evidence>
<dbReference type="GeneID" id="39986096"/>
<dbReference type="PANTHER" id="PTHR45657:SF1">
    <property type="entry name" value="CRAL-TRIO DOMAIN-CONTAINING PROTEIN YKL091C-RELATED"/>
    <property type="match status" value="1"/>
</dbReference>
<dbReference type="CDD" id="cd00170">
    <property type="entry name" value="SEC14"/>
    <property type="match status" value="1"/>
</dbReference>
<dbReference type="OrthoDB" id="1434354at2759"/>
<sequence length="472" mass="54004">MADKVPVSIPEMDTLSEEQEKIVKSFLKDISKHYGGSYPSQFMKCSNEEDRRILAYKYLKARRWNTAKAMEMVNKTMQFREEHNADSVPLFPCAFHLRGYDENDIMKTLNEPCAEEQREVDMCYLAMTPYYSTGYHYWDKEGHPVLYDFSGRCDVKGLLKSISRVTPVGSQIKDIFLSYHLYMNFVQERLVRYADIKSVEKGGRRILGTTVVLDAEGLNMGMIGSQIIDVVRGIFNMDQEYFPETLHRLFVINCPSIVMYAFGLLKGSIDENTQQKVIFCSKAQSLDVLKKVIDEDKIPKILGGSCECPGGCAPGVDCKCKNVEHICGSMPLTVDISISPGKTHVVELELQEEEEGRWEFVCRKGGSTHTSDIHFRVFFRAQEDMELSKDEGQERSKSSKKSADNRKSSTTDKFFEQELKSSKLERDMDCFAAVKRGILRLEWDNQSSWVHSKQVQLRVYRRCITTGALLTP</sequence>
<dbReference type="Pfam" id="PF00650">
    <property type="entry name" value="CRAL_TRIO"/>
    <property type="match status" value="1"/>
</dbReference>
<dbReference type="VEuPathDB" id="TriTrypDB:TM35_000172370"/>
<dbReference type="PROSITE" id="PS50191">
    <property type="entry name" value="CRAL_TRIO"/>
    <property type="match status" value="1"/>
</dbReference>
<dbReference type="InterPro" id="IPR036273">
    <property type="entry name" value="CRAL/TRIO_N_dom_sf"/>
</dbReference>
<comment type="caution">
    <text evidence="3">The sequence shown here is derived from an EMBL/GenBank/DDBJ whole genome shotgun (WGS) entry which is preliminary data.</text>
</comment>
<evidence type="ECO:0000256" key="1">
    <source>
        <dbReference type="SAM" id="MobiDB-lite"/>
    </source>
</evidence>
<accession>A0A1X0NUJ5</accession>
<dbReference type="EMBL" id="NBCO01000017">
    <property type="protein sequence ID" value="ORC88365.1"/>
    <property type="molecule type" value="Genomic_DNA"/>
</dbReference>
<name>A0A1X0NUJ5_9TRYP</name>
<protein>
    <recommendedName>
        <fullName evidence="2">CRAL-TRIO domain-containing protein</fullName>
    </recommendedName>
</protein>
<proteinExistence type="predicted"/>
<dbReference type="SMART" id="SM00516">
    <property type="entry name" value="SEC14"/>
    <property type="match status" value="1"/>
</dbReference>
<dbReference type="InterPro" id="IPR036865">
    <property type="entry name" value="CRAL-TRIO_dom_sf"/>
</dbReference>
<dbReference type="SUPFAM" id="SSF46938">
    <property type="entry name" value="CRAL/TRIO N-terminal domain"/>
    <property type="match status" value="1"/>
</dbReference>
<dbReference type="AlphaFoldDB" id="A0A1X0NUJ5"/>
<dbReference type="InterPro" id="IPR051026">
    <property type="entry name" value="PI/PC_transfer"/>
</dbReference>
<dbReference type="SUPFAM" id="SSF52087">
    <property type="entry name" value="CRAL/TRIO domain"/>
    <property type="match status" value="1"/>
</dbReference>
<evidence type="ECO:0000313" key="3">
    <source>
        <dbReference type="EMBL" id="ORC88365.1"/>
    </source>
</evidence>
<keyword evidence="4" id="KW-1185">Reference proteome</keyword>
<evidence type="ECO:0000313" key="4">
    <source>
        <dbReference type="Proteomes" id="UP000192257"/>
    </source>
</evidence>
<dbReference type="Proteomes" id="UP000192257">
    <property type="component" value="Unassembled WGS sequence"/>
</dbReference>
<dbReference type="PANTHER" id="PTHR45657">
    <property type="entry name" value="CRAL-TRIO DOMAIN-CONTAINING PROTEIN YKL091C-RELATED"/>
    <property type="match status" value="1"/>
</dbReference>
<dbReference type="Gene3D" id="2.60.120.680">
    <property type="entry name" value="GOLD domain"/>
    <property type="match status" value="1"/>
</dbReference>
<dbReference type="SUPFAM" id="SSF101576">
    <property type="entry name" value="Supernatant protein factor (SPF), C-terminal domain"/>
    <property type="match status" value="1"/>
</dbReference>
<dbReference type="STRING" id="67003.A0A1X0NUJ5"/>
<feature type="domain" description="CRAL-TRIO" evidence="2">
    <location>
        <begin position="123"/>
        <end position="310"/>
    </location>
</feature>
<dbReference type="InterPro" id="IPR036598">
    <property type="entry name" value="GOLD_dom_sf"/>
</dbReference>
<feature type="region of interest" description="Disordered" evidence="1">
    <location>
        <begin position="386"/>
        <end position="409"/>
    </location>
</feature>
<dbReference type="InterPro" id="IPR001251">
    <property type="entry name" value="CRAL-TRIO_dom"/>
</dbReference>
<dbReference type="Gene3D" id="3.40.525.10">
    <property type="entry name" value="CRAL-TRIO lipid binding domain"/>
    <property type="match status" value="1"/>
</dbReference>